<accession>A0ABV3DBT6</accession>
<name>A0ABV3DBT6_9ACTN</name>
<evidence type="ECO:0000313" key="2">
    <source>
        <dbReference type="Proteomes" id="UP001551482"/>
    </source>
</evidence>
<keyword evidence="2" id="KW-1185">Reference proteome</keyword>
<gene>
    <name evidence="1" type="ORF">AB0C36_06805</name>
</gene>
<dbReference type="RefSeq" id="WP_358350288.1">
    <property type="nucleotide sequence ID" value="NZ_JBEZFP010000012.1"/>
</dbReference>
<dbReference type="Proteomes" id="UP001551482">
    <property type="component" value="Unassembled WGS sequence"/>
</dbReference>
<sequence>MTKAPSVEVTSLAPETVAGLPYPNRSIELGWPRAAIEGVDGRYVERSLFLRTSPMEACELALAIQEIMPASVMAEARRRREHGEACSDTGVLRLLRDGLLRWAEKDGEGDAHAA</sequence>
<proteinExistence type="predicted"/>
<organism evidence="1 2">
    <name type="scientific">Streptodolium elevatio</name>
    <dbReference type="NCBI Taxonomy" id="3157996"/>
    <lineage>
        <taxon>Bacteria</taxon>
        <taxon>Bacillati</taxon>
        <taxon>Actinomycetota</taxon>
        <taxon>Actinomycetes</taxon>
        <taxon>Kitasatosporales</taxon>
        <taxon>Streptomycetaceae</taxon>
        <taxon>Streptodolium</taxon>
    </lineage>
</organism>
<evidence type="ECO:0000313" key="1">
    <source>
        <dbReference type="EMBL" id="MEU8133203.1"/>
    </source>
</evidence>
<dbReference type="EMBL" id="JBEZFP010000012">
    <property type="protein sequence ID" value="MEU8133203.1"/>
    <property type="molecule type" value="Genomic_DNA"/>
</dbReference>
<protein>
    <submittedName>
        <fullName evidence="1">Uncharacterized protein</fullName>
    </submittedName>
</protein>
<comment type="caution">
    <text evidence="1">The sequence shown here is derived from an EMBL/GenBank/DDBJ whole genome shotgun (WGS) entry which is preliminary data.</text>
</comment>
<reference evidence="1 2" key="1">
    <citation type="submission" date="2024-06" db="EMBL/GenBank/DDBJ databases">
        <title>The Natural Products Discovery Center: Release of the First 8490 Sequenced Strains for Exploring Actinobacteria Biosynthetic Diversity.</title>
        <authorList>
            <person name="Kalkreuter E."/>
            <person name="Kautsar S.A."/>
            <person name="Yang D."/>
            <person name="Bader C.D."/>
            <person name="Teijaro C.N."/>
            <person name="Fluegel L."/>
            <person name="Davis C.M."/>
            <person name="Simpson J.R."/>
            <person name="Lauterbach L."/>
            <person name="Steele A.D."/>
            <person name="Gui C."/>
            <person name="Meng S."/>
            <person name="Li G."/>
            <person name="Viehrig K."/>
            <person name="Ye F."/>
            <person name="Su P."/>
            <person name="Kiefer A.F."/>
            <person name="Nichols A."/>
            <person name="Cepeda A.J."/>
            <person name="Yan W."/>
            <person name="Fan B."/>
            <person name="Jiang Y."/>
            <person name="Adhikari A."/>
            <person name="Zheng C.-J."/>
            <person name="Schuster L."/>
            <person name="Cowan T.M."/>
            <person name="Smanski M.J."/>
            <person name="Chevrette M.G."/>
            <person name="De Carvalho L.P.S."/>
            <person name="Shen B."/>
        </authorList>
    </citation>
    <scope>NUCLEOTIDE SEQUENCE [LARGE SCALE GENOMIC DNA]</scope>
    <source>
        <strain evidence="1 2">NPDC048946</strain>
    </source>
</reference>